<evidence type="ECO:0000313" key="2">
    <source>
        <dbReference type="WBParaSite" id="PgR034_g090_t02"/>
    </source>
</evidence>
<sequence length="55" mass="6432">MLESLFIFCKSKYEYKDILMSEIFVSYGKHSLIKASLPYLTAGENKHLLIPFIFL</sequence>
<organism evidence="1 2">
    <name type="scientific">Parascaris univalens</name>
    <name type="common">Nematode worm</name>
    <dbReference type="NCBI Taxonomy" id="6257"/>
    <lineage>
        <taxon>Eukaryota</taxon>
        <taxon>Metazoa</taxon>
        <taxon>Ecdysozoa</taxon>
        <taxon>Nematoda</taxon>
        <taxon>Chromadorea</taxon>
        <taxon>Rhabditida</taxon>
        <taxon>Spirurina</taxon>
        <taxon>Ascaridomorpha</taxon>
        <taxon>Ascaridoidea</taxon>
        <taxon>Ascarididae</taxon>
        <taxon>Parascaris</taxon>
    </lineage>
</organism>
<keyword evidence="1" id="KW-1185">Reference proteome</keyword>
<name>A0A915BCT8_PARUN</name>
<reference evidence="2" key="1">
    <citation type="submission" date="2022-11" db="UniProtKB">
        <authorList>
            <consortium name="WormBaseParasite"/>
        </authorList>
    </citation>
    <scope>IDENTIFICATION</scope>
</reference>
<dbReference type="Proteomes" id="UP000887569">
    <property type="component" value="Unplaced"/>
</dbReference>
<proteinExistence type="predicted"/>
<protein>
    <submittedName>
        <fullName evidence="2">Uncharacterized protein</fullName>
    </submittedName>
</protein>
<accession>A0A915BCT8</accession>
<dbReference type="WBParaSite" id="PgR034_g090_t02">
    <property type="protein sequence ID" value="PgR034_g090_t02"/>
    <property type="gene ID" value="PgR034_g090"/>
</dbReference>
<dbReference type="AlphaFoldDB" id="A0A915BCT8"/>
<evidence type="ECO:0000313" key="1">
    <source>
        <dbReference type="Proteomes" id="UP000887569"/>
    </source>
</evidence>